<evidence type="ECO:0000313" key="2">
    <source>
        <dbReference type="Proteomes" id="UP001293254"/>
    </source>
</evidence>
<sequence>MTRSNPSPRAKAVTKVCWNYVPKPAIYPPIQQKYLYTPVWTPAHDQCFIDALWHKVMAGCNDVNSFHQEGIEYAKTVVNFVKKEALTVDANFAHYIKLRSGLKRLPI</sequence>
<gene>
    <name evidence="1" type="ORF">Salat_1449900</name>
</gene>
<protein>
    <submittedName>
        <fullName evidence="1">Uncharacterized protein</fullName>
    </submittedName>
</protein>
<reference evidence="1" key="2">
    <citation type="journal article" date="2024" name="Plant">
        <title>Genomic evolution and insights into agronomic trait innovations of Sesamum species.</title>
        <authorList>
            <person name="Miao H."/>
            <person name="Wang L."/>
            <person name="Qu L."/>
            <person name="Liu H."/>
            <person name="Sun Y."/>
            <person name="Le M."/>
            <person name="Wang Q."/>
            <person name="Wei S."/>
            <person name="Zheng Y."/>
            <person name="Lin W."/>
            <person name="Duan Y."/>
            <person name="Cao H."/>
            <person name="Xiong S."/>
            <person name="Wang X."/>
            <person name="Wei L."/>
            <person name="Li C."/>
            <person name="Ma Q."/>
            <person name="Ju M."/>
            <person name="Zhao R."/>
            <person name="Li G."/>
            <person name="Mu C."/>
            <person name="Tian Q."/>
            <person name="Mei H."/>
            <person name="Zhang T."/>
            <person name="Gao T."/>
            <person name="Zhang H."/>
        </authorList>
    </citation>
    <scope>NUCLEOTIDE SEQUENCE</scope>
    <source>
        <strain evidence="1">3651</strain>
    </source>
</reference>
<name>A0AAE2CLQ9_9LAMI</name>
<proteinExistence type="predicted"/>
<reference evidence="1" key="1">
    <citation type="submission" date="2020-06" db="EMBL/GenBank/DDBJ databases">
        <authorList>
            <person name="Li T."/>
            <person name="Hu X."/>
            <person name="Zhang T."/>
            <person name="Song X."/>
            <person name="Zhang H."/>
            <person name="Dai N."/>
            <person name="Sheng W."/>
            <person name="Hou X."/>
            <person name="Wei L."/>
        </authorList>
    </citation>
    <scope>NUCLEOTIDE SEQUENCE</scope>
    <source>
        <strain evidence="1">3651</strain>
        <tissue evidence="1">Leaf</tissue>
    </source>
</reference>
<dbReference type="Proteomes" id="UP001293254">
    <property type="component" value="Unassembled WGS sequence"/>
</dbReference>
<dbReference type="EMBL" id="JACGWO010000005">
    <property type="protein sequence ID" value="KAK4426812.1"/>
    <property type="molecule type" value="Genomic_DNA"/>
</dbReference>
<accession>A0AAE2CLQ9</accession>
<evidence type="ECO:0000313" key="1">
    <source>
        <dbReference type="EMBL" id="KAK4426812.1"/>
    </source>
</evidence>
<keyword evidence="2" id="KW-1185">Reference proteome</keyword>
<organism evidence="1 2">
    <name type="scientific">Sesamum alatum</name>
    <dbReference type="NCBI Taxonomy" id="300844"/>
    <lineage>
        <taxon>Eukaryota</taxon>
        <taxon>Viridiplantae</taxon>
        <taxon>Streptophyta</taxon>
        <taxon>Embryophyta</taxon>
        <taxon>Tracheophyta</taxon>
        <taxon>Spermatophyta</taxon>
        <taxon>Magnoliopsida</taxon>
        <taxon>eudicotyledons</taxon>
        <taxon>Gunneridae</taxon>
        <taxon>Pentapetalae</taxon>
        <taxon>asterids</taxon>
        <taxon>lamiids</taxon>
        <taxon>Lamiales</taxon>
        <taxon>Pedaliaceae</taxon>
        <taxon>Sesamum</taxon>
    </lineage>
</organism>
<dbReference type="AlphaFoldDB" id="A0AAE2CLQ9"/>
<comment type="caution">
    <text evidence="1">The sequence shown here is derived from an EMBL/GenBank/DDBJ whole genome shotgun (WGS) entry which is preliminary data.</text>
</comment>